<proteinExistence type="predicted"/>
<organism evidence="1 2">
    <name type="scientific">Plasmopara halstedii</name>
    <name type="common">Downy mildew of sunflower</name>
    <dbReference type="NCBI Taxonomy" id="4781"/>
    <lineage>
        <taxon>Eukaryota</taxon>
        <taxon>Sar</taxon>
        <taxon>Stramenopiles</taxon>
        <taxon>Oomycota</taxon>
        <taxon>Peronosporomycetes</taxon>
        <taxon>Peronosporales</taxon>
        <taxon>Peronosporaceae</taxon>
        <taxon>Plasmopara</taxon>
    </lineage>
</organism>
<evidence type="ECO:0000313" key="2">
    <source>
        <dbReference type="Proteomes" id="UP000054928"/>
    </source>
</evidence>
<dbReference type="RefSeq" id="XP_036263172.1">
    <property type="nucleotide sequence ID" value="XM_036407474.1"/>
</dbReference>
<evidence type="ECO:0000313" key="1">
    <source>
        <dbReference type="EMBL" id="CEG41252.1"/>
    </source>
</evidence>
<sequence length="73" mass="8383">MVHLSAISDIITSEDTTNPISNKHHKLLTAFVPNQEQHFSQILVEFLSTNKVKLLHDVDAYRFRSAFVSIQPY</sequence>
<dbReference type="GeneID" id="59052574"/>
<name>A0A0P1AKT1_PLAHL</name>
<dbReference type="EMBL" id="CCYD01000553">
    <property type="protein sequence ID" value="CEG41252.1"/>
    <property type="molecule type" value="Genomic_DNA"/>
</dbReference>
<dbReference type="Proteomes" id="UP000054928">
    <property type="component" value="Unassembled WGS sequence"/>
</dbReference>
<reference evidence="2" key="1">
    <citation type="submission" date="2014-09" db="EMBL/GenBank/DDBJ databases">
        <authorList>
            <person name="Sharma Rahul"/>
            <person name="Thines Marco"/>
        </authorList>
    </citation>
    <scope>NUCLEOTIDE SEQUENCE [LARGE SCALE GENOMIC DNA]</scope>
</reference>
<accession>A0A0P1AKT1</accession>
<keyword evidence="2" id="KW-1185">Reference proteome</keyword>
<protein>
    <submittedName>
        <fullName evidence="1">Uncharacterized protein</fullName>
    </submittedName>
</protein>
<dbReference type="AlphaFoldDB" id="A0A0P1AKT1"/>